<feature type="domain" description="DUF5648" evidence="2">
    <location>
        <begin position="35"/>
        <end position="176"/>
    </location>
</feature>
<dbReference type="GeneID" id="98154528"/>
<evidence type="ECO:0000313" key="3">
    <source>
        <dbReference type="EMBL" id="KAL2855139.1"/>
    </source>
</evidence>
<keyword evidence="4" id="KW-1185">Reference proteome</keyword>
<dbReference type="EMBL" id="JBFXLR010000010">
    <property type="protein sequence ID" value="KAL2855139.1"/>
    <property type="molecule type" value="Genomic_DNA"/>
</dbReference>
<comment type="caution">
    <text evidence="3">The sequence shown here is derived from an EMBL/GenBank/DDBJ whole genome shotgun (WGS) entry which is preliminary data.</text>
</comment>
<dbReference type="Pfam" id="PF18885">
    <property type="entry name" value="DUF5648"/>
    <property type="match status" value="1"/>
</dbReference>
<dbReference type="InterPro" id="IPR043708">
    <property type="entry name" value="DUF5648"/>
</dbReference>
<evidence type="ECO:0000259" key="2">
    <source>
        <dbReference type="Pfam" id="PF18885"/>
    </source>
</evidence>
<accession>A0ABR4KS75</accession>
<organism evidence="3 4">
    <name type="scientific">Aspergillus pseudodeflectus</name>
    <dbReference type="NCBI Taxonomy" id="176178"/>
    <lineage>
        <taxon>Eukaryota</taxon>
        <taxon>Fungi</taxon>
        <taxon>Dikarya</taxon>
        <taxon>Ascomycota</taxon>
        <taxon>Pezizomycotina</taxon>
        <taxon>Eurotiomycetes</taxon>
        <taxon>Eurotiomycetidae</taxon>
        <taxon>Eurotiales</taxon>
        <taxon>Aspergillaceae</taxon>
        <taxon>Aspergillus</taxon>
        <taxon>Aspergillus subgen. Nidulantes</taxon>
    </lineage>
</organism>
<dbReference type="RefSeq" id="XP_070901795.1">
    <property type="nucleotide sequence ID" value="XM_071039364.1"/>
</dbReference>
<gene>
    <name evidence="3" type="ORF">BJX68DRAFT_231642</name>
</gene>
<evidence type="ECO:0000256" key="1">
    <source>
        <dbReference type="SAM" id="SignalP"/>
    </source>
</evidence>
<name>A0ABR4KS75_9EURO</name>
<dbReference type="Proteomes" id="UP001610444">
    <property type="component" value="Unassembled WGS sequence"/>
</dbReference>
<protein>
    <recommendedName>
        <fullName evidence="2">DUF5648 domain-containing protein</fullName>
    </recommendedName>
</protein>
<feature type="chain" id="PRO_5045125453" description="DUF5648 domain-containing protein" evidence="1">
    <location>
        <begin position="22"/>
        <end position="180"/>
    </location>
</feature>
<evidence type="ECO:0000313" key="4">
    <source>
        <dbReference type="Proteomes" id="UP001610444"/>
    </source>
</evidence>
<keyword evidence="1" id="KW-0732">Signal</keyword>
<sequence length="180" mass="19912">MVKYSNLFALITAAFGVTAAAAPTTPPSTPQPIVPLYRAFNPSIHDHFYTTNLAEYTNAVQNLGYSAEQTACRIHSTEQWATVPLYRLYSGSRTDHLYTTSAAERDSAVQNSGYSDEGITGYIYPAESSLRPPGLTPLYRLYSQQVTDHFFTISQAERDNTIGRSGYYDEGIAGYVFPPE</sequence>
<feature type="signal peptide" evidence="1">
    <location>
        <begin position="1"/>
        <end position="21"/>
    </location>
</feature>
<proteinExistence type="predicted"/>
<reference evidence="3 4" key="1">
    <citation type="submission" date="2024-07" db="EMBL/GenBank/DDBJ databases">
        <title>Section-level genome sequencing and comparative genomics of Aspergillus sections Usti and Cavernicolus.</title>
        <authorList>
            <consortium name="Lawrence Berkeley National Laboratory"/>
            <person name="Nybo J.L."/>
            <person name="Vesth T.C."/>
            <person name="Theobald S."/>
            <person name="Frisvad J.C."/>
            <person name="Larsen T.O."/>
            <person name="Kjaerboelling I."/>
            <person name="Rothschild-Mancinelli K."/>
            <person name="Lyhne E.K."/>
            <person name="Kogle M.E."/>
            <person name="Barry K."/>
            <person name="Clum A."/>
            <person name="Na H."/>
            <person name="Ledsgaard L."/>
            <person name="Lin J."/>
            <person name="Lipzen A."/>
            <person name="Kuo A."/>
            <person name="Riley R."/>
            <person name="Mondo S."/>
            <person name="LaButti K."/>
            <person name="Haridas S."/>
            <person name="Pangalinan J."/>
            <person name="Salamov A.A."/>
            <person name="Simmons B.A."/>
            <person name="Magnuson J.K."/>
            <person name="Chen J."/>
            <person name="Drula E."/>
            <person name="Henrissat B."/>
            <person name="Wiebenga A."/>
            <person name="Lubbers R.J."/>
            <person name="Gomes A.C."/>
            <person name="Macurrencykelacurrency M.R."/>
            <person name="Stajich J."/>
            <person name="Grigoriev I.V."/>
            <person name="Mortensen U.H."/>
            <person name="De vries R.P."/>
            <person name="Baker S.E."/>
            <person name="Andersen M.R."/>
        </authorList>
    </citation>
    <scope>NUCLEOTIDE SEQUENCE [LARGE SCALE GENOMIC DNA]</scope>
    <source>
        <strain evidence="3 4">CBS 756.74</strain>
    </source>
</reference>